<evidence type="ECO:0008006" key="3">
    <source>
        <dbReference type="Google" id="ProtNLM"/>
    </source>
</evidence>
<reference evidence="1 2" key="1">
    <citation type="journal article" date="2024" name="Ann. Entomol. Soc. Am.">
        <title>Genomic analyses of the southern and eastern yellowjacket wasps (Hymenoptera: Vespidae) reveal evolutionary signatures of social life.</title>
        <authorList>
            <person name="Catto M.A."/>
            <person name="Caine P.B."/>
            <person name="Orr S.E."/>
            <person name="Hunt B.G."/>
            <person name="Goodisman M.A.D."/>
        </authorList>
    </citation>
    <scope>NUCLEOTIDE SEQUENCE [LARGE SCALE GENOMIC DNA]</scope>
    <source>
        <strain evidence="1">233</strain>
        <tissue evidence="1">Head and thorax</tissue>
    </source>
</reference>
<comment type="caution">
    <text evidence="1">The sequence shown here is derived from an EMBL/GenBank/DDBJ whole genome shotgun (WGS) entry which is preliminary data.</text>
</comment>
<dbReference type="AlphaFoldDB" id="A0ABD2AUD0"/>
<organism evidence="1 2">
    <name type="scientific">Vespula squamosa</name>
    <name type="common">Southern yellow jacket</name>
    <name type="synonym">Wasp</name>
    <dbReference type="NCBI Taxonomy" id="30214"/>
    <lineage>
        <taxon>Eukaryota</taxon>
        <taxon>Metazoa</taxon>
        <taxon>Ecdysozoa</taxon>
        <taxon>Arthropoda</taxon>
        <taxon>Hexapoda</taxon>
        <taxon>Insecta</taxon>
        <taxon>Pterygota</taxon>
        <taxon>Neoptera</taxon>
        <taxon>Endopterygota</taxon>
        <taxon>Hymenoptera</taxon>
        <taxon>Apocrita</taxon>
        <taxon>Aculeata</taxon>
        <taxon>Vespoidea</taxon>
        <taxon>Vespidae</taxon>
        <taxon>Vespinae</taxon>
        <taxon>Vespula</taxon>
    </lineage>
</organism>
<dbReference type="Proteomes" id="UP001607302">
    <property type="component" value="Unassembled WGS sequence"/>
</dbReference>
<accession>A0ABD2AUD0</accession>
<protein>
    <recommendedName>
        <fullName evidence="3">Secreted protein</fullName>
    </recommendedName>
</protein>
<evidence type="ECO:0000313" key="1">
    <source>
        <dbReference type="EMBL" id="KAL2724211.1"/>
    </source>
</evidence>
<evidence type="ECO:0000313" key="2">
    <source>
        <dbReference type="Proteomes" id="UP001607302"/>
    </source>
</evidence>
<keyword evidence="2" id="KW-1185">Reference proteome</keyword>
<gene>
    <name evidence="1" type="ORF">V1478_008724</name>
</gene>
<proteinExistence type="predicted"/>
<name>A0ABD2AUD0_VESSQ</name>
<sequence>MPILEIQFVVLKIGQLLRAMLVEARSLKRPCTLLQCLASKHVHRETVSRIERTRHHSKKSKHEMLHIVFSRVKRRSSFKVLLLPENHVTSVMFCGKKC</sequence>
<dbReference type="EMBL" id="JAUDFV010000139">
    <property type="protein sequence ID" value="KAL2724211.1"/>
    <property type="molecule type" value="Genomic_DNA"/>
</dbReference>